<dbReference type="RefSeq" id="WP_116187781.1">
    <property type="nucleotide sequence ID" value="NZ_QTTN01000003.1"/>
</dbReference>
<feature type="transmembrane region" description="Helical" evidence="1">
    <location>
        <begin position="21"/>
        <end position="42"/>
    </location>
</feature>
<keyword evidence="1" id="KW-1133">Transmembrane helix</keyword>
<sequence length="110" mass="12153">MRMLSTVQRRAIVHHLIRSGILAGFGLYIIFLVRTHTLVLYVEPNLAVYVKLSAIGLFATAIYQLHSALQEWHGVTAAACDCNHEPSSSLLANIGIYSLFLLPLALGFLF</sequence>
<dbReference type="Pfam" id="PF09323">
    <property type="entry name" value="DUF1980"/>
    <property type="match status" value="1"/>
</dbReference>
<feature type="transmembrane region" description="Helical" evidence="1">
    <location>
        <begin position="90"/>
        <end position="109"/>
    </location>
</feature>
<reference evidence="3 4" key="1">
    <citation type="submission" date="2018-08" db="EMBL/GenBank/DDBJ databases">
        <title>Genomic Encyclopedia of Type Strains, Phase III (KMG-III): the genomes of soil and plant-associated and newly described type strains.</title>
        <authorList>
            <person name="Whitman W."/>
        </authorList>
    </citation>
    <scope>NUCLEOTIDE SEQUENCE [LARGE SCALE GENOMIC DNA]</scope>
    <source>
        <strain evidence="3 4">CGMCC 1.10966</strain>
    </source>
</reference>
<keyword evidence="1" id="KW-0812">Transmembrane</keyword>
<dbReference type="Proteomes" id="UP000256304">
    <property type="component" value="Unassembled WGS sequence"/>
</dbReference>
<keyword evidence="4" id="KW-1185">Reference proteome</keyword>
<name>A0A3D9SLT8_9BACL</name>
<dbReference type="InterPro" id="IPR048493">
    <property type="entry name" value="DUF1980_N"/>
</dbReference>
<organism evidence="3 4">
    <name type="scientific">Paenibacillus taihuensis</name>
    <dbReference type="NCBI Taxonomy" id="1156355"/>
    <lineage>
        <taxon>Bacteria</taxon>
        <taxon>Bacillati</taxon>
        <taxon>Bacillota</taxon>
        <taxon>Bacilli</taxon>
        <taxon>Bacillales</taxon>
        <taxon>Paenibacillaceae</taxon>
        <taxon>Paenibacillus</taxon>
    </lineage>
</organism>
<feature type="domain" description="DUF1980" evidence="2">
    <location>
        <begin position="17"/>
        <end position="110"/>
    </location>
</feature>
<protein>
    <submittedName>
        <fullName evidence="3">Uncharacterized protein DUF1980</fullName>
    </submittedName>
</protein>
<comment type="caution">
    <text evidence="3">The sequence shown here is derived from an EMBL/GenBank/DDBJ whole genome shotgun (WGS) entry which is preliminary data.</text>
</comment>
<evidence type="ECO:0000313" key="3">
    <source>
        <dbReference type="EMBL" id="REE92865.1"/>
    </source>
</evidence>
<evidence type="ECO:0000256" key="1">
    <source>
        <dbReference type="SAM" id="Phobius"/>
    </source>
</evidence>
<keyword evidence="1" id="KW-0472">Membrane</keyword>
<gene>
    <name evidence="3" type="ORF">A8990_103171</name>
</gene>
<evidence type="ECO:0000313" key="4">
    <source>
        <dbReference type="Proteomes" id="UP000256304"/>
    </source>
</evidence>
<feature type="transmembrane region" description="Helical" evidence="1">
    <location>
        <begin position="48"/>
        <end position="69"/>
    </location>
</feature>
<dbReference type="EMBL" id="QTTN01000003">
    <property type="protein sequence ID" value="REE92865.1"/>
    <property type="molecule type" value="Genomic_DNA"/>
</dbReference>
<proteinExistence type="predicted"/>
<dbReference type="OrthoDB" id="9770408at2"/>
<dbReference type="AlphaFoldDB" id="A0A3D9SLT8"/>
<evidence type="ECO:0000259" key="2">
    <source>
        <dbReference type="Pfam" id="PF09323"/>
    </source>
</evidence>
<accession>A0A3D9SLT8</accession>